<evidence type="ECO:0000313" key="4">
    <source>
        <dbReference type="Proteomes" id="UP000655225"/>
    </source>
</evidence>
<keyword evidence="4" id="KW-1185">Reference proteome</keyword>
<comment type="subcellular location">
    <subcellularLocation>
        <location evidence="1">Endoplasmic reticulum membrane</location>
    </subcellularLocation>
</comment>
<feature type="domain" description="GPI inositol-deacylase PGAP1-like alpha/beta" evidence="2">
    <location>
        <begin position="80"/>
        <end position="100"/>
    </location>
</feature>
<feature type="transmembrane region" description="Helical" evidence="1">
    <location>
        <begin position="112"/>
        <end position="139"/>
    </location>
</feature>
<dbReference type="EMBL" id="JABCRI010000004">
    <property type="protein sequence ID" value="KAF8408292.1"/>
    <property type="molecule type" value="Genomic_DNA"/>
</dbReference>
<keyword evidence="1" id="KW-0256">Endoplasmic reticulum</keyword>
<comment type="function">
    <text evidence="1">Involved in inositol deacylation of GPI-anchored proteins which plays important roles in the quality control and ER-associated degradation of GPI-anchored proteins.</text>
</comment>
<comment type="caution">
    <text evidence="1">Lacks conserved residue(s) required for the propagation of feature annotation.</text>
</comment>
<dbReference type="SUPFAM" id="SSF53474">
    <property type="entry name" value="alpha/beta-Hydrolases"/>
    <property type="match status" value="1"/>
</dbReference>
<keyword evidence="1" id="KW-0812">Transmembrane</keyword>
<gene>
    <name evidence="3" type="ORF">HHK36_007441</name>
</gene>
<evidence type="ECO:0000259" key="2">
    <source>
        <dbReference type="Pfam" id="PF07819"/>
    </source>
</evidence>
<dbReference type="AlphaFoldDB" id="A0A834ZTI2"/>
<keyword evidence="1" id="KW-0813">Transport</keyword>
<keyword evidence="1" id="KW-1133">Transmembrane helix</keyword>
<comment type="caution">
    <text evidence="3">The sequence shown here is derived from an EMBL/GenBank/DDBJ whole genome shotgun (WGS) entry which is preliminary data.</text>
</comment>
<organism evidence="3 4">
    <name type="scientific">Tetracentron sinense</name>
    <name type="common">Spur-leaf</name>
    <dbReference type="NCBI Taxonomy" id="13715"/>
    <lineage>
        <taxon>Eukaryota</taxon>
        <taxon>Viridiplantae</taxon>
        <taxon>Streptophyta</taxon>
        <taxon>Embryophyta</taxon>
        <taxon>Tracheophyta</taxon>
        <taxon>Spermatophyta</taxon>
        <taxon>Magnoliopsida</taxon>
        <taxon>Trochodendrales</taxon>
        <taxon>Trochodendraceae</taxon>
        <taxon>Tetracentron</taxon>
    </lineage>
</organism>
<dbReference type="GO" id="GO:0005789">
    <property type="term" value="C:endoplasmic reticulum membrane"/>
    <property type="evidence" value="ECO:0007669"/>
    <property type="project" value="UniProtKB-SubCell"/>
</dbReference>
<dbReference type="Pfam" id="PF07819">
    <property type="entry name" value="PGAP1"/>
    <property type="match status" value="2"/>
</dbReference>
<proteinExistence type="inferred from homology"/>
<comment type="similarity">
    <text evidence="1">Belongs to the GPI inositol-deacylase family.</text>
</comment>
<evidence type="ECO:0000256" key="1">
    <source>
        <dbReference type="RuleBase" id="RU365011"/>
    </source>
</evidence>
<name>A0A834ZTI2_TETSI</name>
<evidence type="ECO:0000313" key="3">
    <source>
        <dbReference type="EMBL" id="KAF8408292.1"/>
    </source>
</evidence>
<keyword evidence="1" id="KW-0653">Protein transport</keyword>
<dbReference type="OrthoDB" id="348976at2759"/>
<dbReference type="PANTHER" id="PTHR47346">
    <property type="entry name" value="HYDROLASES, ACTING ON ESTER BOND"/>
    <property type="match status" value="1"/>
</dbReference>
<dbReference type="Proteomes" id="UP000655225">
    <property type="component" value="Unassembled WGS sequence"/>
</dbReference>
<dbReference type="EC" id="3.1.-.-" evidence="1"/>
<reference evidence="3 4" key="1">
    <citation type="submission" date="2020-04" db="EMBL/GenBank/DDBJ databases">
        <title>Plant Genome Project.</title>
        <authorList>
            <person name="Zhang R.-G."/>
        </authorList>
    </citation>
    <scope>NUCLEOTIDE SEQUENCE [LARGE SCALE GENOMIC DNA]</scope>
    <source>
        <strain evidence="3">YNK0</strain>
        <tissue evidence="3">Leaf</tissue>
    </source>
</reference>
<dbReference type="GO" id="GO:0016788">
    <property type="term" value="F:hydrolase activity, acting on ester bonds"/>
    <property type="evidence" value="ECO:0007669"/>
    <property type="project" value="InterPro"/>
</dbReference>
<keyword evidence="1" id="KW-0378">Hydrolase</keyword>
<sequence>MQNFRAKCRVAFLVICTVSISLAAIYGLLKPITNGCTMTYMYPTYIPISTPANVSSAKYGLFLYHEGWKKIDFKEHLKKLNGVPVLFIPGNGGSYKQARSSFICILYLDWCFFGILSLFVLMYSILLALFSISFIFCYLSSLQVRSLAAESDRAYQGGPLEQTFYQEASLTPEEGGGNVDVDGFTLANQYSFMLDWFAVDLEEEHSAMDGRIIEEHTEYVVYAIHRILDQYKESRDARSKEGAEITGSLPRSVILVGHSMGGFVARAAIVHPHLRKGAVETVLTLSSPHQSPPVALQPSLGHFFALVNQEWRKGYEVQTTHAGRLVSVPTLSHVVVVSISGGIRDYQVRSKLESLDGIVPPTHGFMMSSTSMKNVWLSMEHQAILWCNQLVVQVSHTLLSLIDSETGQPYLSTEKRLVLFTKMLRSGIPQSFSWMRQLPPSKLSTHVPIEDGKISTGSQMLTFSPCPRYVHWSDDGLERDLYIQNTTVTVLAMDGRRRWLDIRKLVSLGQSSFFFTYLGKLKTHFGSNGKNHFIFVTNLAPCSGVRLHLWPEKGKATSDVPGIKRVLEVTSKMVHIPSGPAPRQIEPGSQTEQAPPSAVFRLVPEDMRGFRFLTIAVAPRPTVSGRPPPAASMAVGQFFNPDDGEKEFSPRSLIFSTYAQECMPLTAMQEILLKEYHPLALNLSFSISLGLLPVTLSLRTVGCGIKKSGLPVEEAADMQNGSKDFLVCFIYFLWFISHHKLISNAMPEISRYFYLAMLKYSSFEDCKYMN</sequence>
<dbReference type="GO" id="GO:0015031">
    <property type="term" value="P:protein transport"/>
    <property type="evidence" value="ECO:0007669"/>
    <property type="project" value="UniProtKB-KW"/>
</dbReference>
<keyword evidence="1" id="KW-0472">Membrane</keyword>
<dbReference type="Gene3D" id="3.40.50.1820">
    <property type="entry name" value="alpha/beta hydrolase"/>
    <property type="match status" value="1"/>
</dbReference>
<protein>
    <recommendedName>
        <fullName evidence="1">GPI inositol-deacylase</fullName>
        <ecNumber evidence="1">3.1.-.-</ecNumber>
    </recommendedName>
</protein>
<accession>A0A834ZTI2</accession>
<dbReference type="InterPro" id="IPR012908">
    <property type="entry name" value="PGAP1-ab_dom-like"/>
</dbReference>
<feature type="domain" description="GPI inositol-deacylase PGAP1-like alpha/beta" evidence="2">
    <location>
        <begin position="140"/>
        <end position="400"/>
    </location>
</feature>
<dbReference type="InterPro" id="IPR029058">
    <property type="entry name" value="AB_hydrolase_fold"/>
</dbReference>
<dbReference type="PANTHER" id="PTHR47346:SF1">
    <property type="entry name" value="GPI INOSITOL-DEACYLASE"/>
    <property type="match status" value="1"/>
</dbReference>